<dbReference type="Gene3D" id="3.40.710.10">
    <property type="entry name" value="DD-peptidase/beta-lactamase superfamily"/>
    <property type="match status" value="1"/>
</dbReference>
<dbReference type="InterPro" id="IPR050789">
    <property type="entry name" value="Diverse_Enzym_Activities"/>
</dbReference>
<dbReference type="SUPFAM" id="SSF56601">
    <property type="entry name" value="beta-lactamase/transpeptidase-like"/>
    <property type="match status" value="1"/>
</dbReference>
<evidence type="ECO:0000256" key="2">
    <source>
        <dbReference type="ARBA" id="ARBA00022801"/>
    </source>
</evidence>
<dbReference type="RefSeq" id="XP_025545985.1">
    <property type="nucleotide sequence ID" value="XM_025697402.1"/>
</dbReference>
<dbReference type="STRING" id="1450537.A0A395HFX4"/>
<name>A0A395HFX4_ASPHC</name>
<dbReference type="GeneID" id="37201691"/>
<dbReference type="Proteomes" id="UP000248961">
    <property type="component" value="Unassembled WGS sequence"/>
</dbReference>
<protein>
    <submittedName>
        <fullName evidence="4">Beta-lactamase/transpeptidase-like protein</fullName>
    </submittedName>
</protein>
<evidence type="ECO:0000313" key="5">
    <source>
        <dbReference type="Proteomes" id="UP000248961"/>
    </source>
</evidence>
<dbReference type="PANTHER" id="PTHR43283:SF17">
    <property type="entry name" value="(LOVD), PUTATIVE (AFU_ORTHOLOGUE AFUA_5G00920)-RELATED"/>
    <property type="match status" value="1"/>
</dbReference>
<reference evidence="4 5" key="1">
    <citation type="submission" date="2018-02" db="EMBL/GenBank/DDBJ databases">
        <title>The genomes of Aspergillus section Nigri reveals drivers in fungal speciation.</title>
        <authorList>
            <consortium name="DOE Joint Genome Institute"/>
            <person name="Vesth T.C."/>
            <person name="Nybo J."/>
            <person name="Theobald S."/>
            <person name="Brandl J."/>
            <person name="Frisvad J.C."/>
            <person name="Nielsen K.F."/>
            <person name="Lyhne E.K."/>
            <person name="Kogle M.E."/>
            <person name="Kuo A."/>
            <person name="Riley R."/>
            <person name="Clum A."/>
            <person name="Nolan M."/>
            <person name="Lipzen A."/>
            <person name="Salamov A."/>
            <person name="Henrissat B."/>
            <person name="Wiebenga A."/>
            <person name="De vries R.P."/>
            <person name="Grigoriev I.V."/>
            <person name="Mortensen U.H."/>
            <person name="Andersen M.R."/>
            <person name="Baker S.E."/>
        </authorList>
    </citation>
    <scope>NUCLEOTIDE SEQUENCE [LARGE SCALE GENOMIC DNA]</scope>
    <source>
        <strain evidence="4 5">CBS 101889</strain>
    </source>
</reference>
<feature type="domain" description="Beta-lactamase-related" evidence="3">
    <location>
        <begin position="24"/>
        <end position="108"/>
    </location>
</feature>
<dbReference type="InterPro" id="IPR001466">
    <property type="entry name" value="Beta-lactam-related"/>
</dbReference>
<organism evidence="4 5">
    <name type="scientific">Aspergillus homomorphus (strain CBS 101889)</name>
    <dbReference type="NCBI Taxonomy" id="1450537"/>
    <lineage>
        <taxon>Eukaryota</taxon>
        <taxon>Fungi</taxon>
        <taxon>Dikarya</taxon>
        <taxon>Ascomycota</taxon>
        <taxon>Pezizomycotina</taxon>
        <taxon>Eurotiomycetes</taxon>
        <taxon>Eurotiomycetidae</taxon>
        <taxon>Eurotiales</taxon>
        <taxon>Aspergillaceae</taxon>
        <taxon>Aspergillus</taxon>
        <taxon>Aspergillus subgen. Circumdati</taxon>
    </lineage>
</organism>
<dbReference type="VEuPathDB" id="FungiDB:BO97DRAFT_429892"/>
<dbReference type="EMBL" id="KZ824351">
    <property type="protein sequence ID" value="RAL06831.1"/>
    <property type="molecule type" value="Genomic_DNA"/>
</dbReference>
<evidence type="ECO:0000313" key="4">
    <source>
        <dbReference type="EMBL" id="RAL06831.1"/>
    </source>
</evidence>
<dbReference type="PANTHER" id="PTHR43283">
    <property type="entry name" value="BETA-LACTAMASE-RELATED"/>
    <property type="match status" value="1"/>
</dbReference>
<evidence type="ECO:0000256" key="1">
    <source>
        <dbReference type="ARBA" id="ARBA00009009"/>
    </source>
</evidence>
<accession>A0A395HFX4</accession>
<keyword evidence="2" id="KW-0378">Hydrolase</keyword>
<proteinExistence type="inferred from homology"/>
<dbReference type="AlphaFoldDB" id="A0A395HFX4"/>
<dbReference type="GO" id="GO:0016787">
    <property type="term" value="F:hydrolase activity"/>
    <property type="evidence" value="ECO:0007669"/>
    <property type="project" value="UniProtKB-KW"/>
</dbReference>
<dbReference type="Pfam" id="PF00144">
    <property type="entry name" value="Beta-lactamase"/>
    <property type="match status" value="1"/>
</dbReference>
<dbReference type="OrthoDB" id="428260at2759"/>
<evidence type="ECO:0000259" key="3">
    <source>
        <dbReference type="Pfam" id="PF00144"/>
    </source>
</evidence>
<sequence>MVVISDEDALSARVITMETAFWTAVKSGQIPGAVIMARDFSGTLKYTRCFGARTVVRDECNRLPPFQPATLCRLASATKLLTTIMALQCVERGLVTLDRTVNRLLPDLNAIKVLEQFNAVGGLRRKKGTIKNELID</sequence>
<gene>
    <name evidence="4" type="ORF">BO97DRAFT_429892</name>
</gene>
<keyword evidence="5" id="KW-1185">Reference proteome</keyword>
<comment type="similarity">
    <text evidence="1">Belongs to the class-A beta-lactamase family.</text>
</comment>
<dbReference type="InterPro" id="IPR012338">
    <property type="entry name" value="Beta-lactam/transpept-like"/>
</dbReference>